<comment type="similarity">
    <text evidence="5">Belongs to the SAT4 family.</text>
</comment>
<evidence type="ECO:0000256" key="3">
    <source>
        <dbReference type="ARBA" id="ARBA00022989"/>
    </source>
</evidence>
<feature type="transmembrane region" description="Helical" evidence="6">
    <location>
        <begin position="68"/>
        <end position="87"/>
    </location>
</feature>
<organism evidence="8 9">
    <name type="scientific">Macrophomina phaseolina</name>
    <dbReference type="NCBI Taxonomy" id="35725"/>
    <lineage>
        <taxon>Eukaryota</taxon>
        <taxon>Fungi</taxon>
        <taxon>Dikarya</taxon>
        <taxon>Ascomycota</taxon>
        <taxon>Pezizomycotina</taxon>
        <taxon>Dothideomycetes</taxon>
        <taxon>Dothideomycetes incertae sedis</taxon>
        <taxon>Botryosphaeriales</taxon>
        <taxon>Botryosphaeriaceae</taxon>
        <taxon>Macrophomina</taxon>
    </lineage>
</organism>
<comment type="caution">
    <text evidence="8">The sequence shown here is derived from an EMBL/GenBank/DDBJ whole genome shotgun (WGS) entry which is preliminary data.</text>
</comment>
<dbReference type="Pfam" id="PF20684">
    <property type="entry name" value="Fung_rhodopsin"/>
    <property type="match status" value="1"/>
</dbReference>
<accession>A0ABQ8G8F1</accession>
<feature type="transmembrane region" description="Helical" evidence="6">
    <location>
        <begin position="99"/>
        <end position="119"/>
    </location>
</feature>
<evidence type="ECO:0000259" key="7">
    <source>
        <dbReference type="Pfam" id="PF20684"/>
    </source>
</evidence>
<dbReference type="InterPro" id="IPR052337">
    <property type="entry name" value="SAT4-like"/>
</dbReference>
<dbReference type="PANTHER" id="PTHR33048">
    <property type="entry name" value="PTH11-LIKE INTEGRAL MEMBRANE PROTEIN (AFU_ORTHOLOGUE AFUA_5G11245)"/>
    <property type="match status" value="1"/>
</dbReference>
<evidence type="ECO:0000256" key="4">
    <source>
        <dbReference type="ARBA" id="ARBA00023136"/>
    </source>
</evidence>
<keyword evidence="9" id="KW-1185">Reference proteome</keyword>
<dbReference type="EMBL" id="JAGTJR010000015">
    <property type="protein sequence ID" value="KAH7048264.1"/>
    <property type="molecule type" value="Genomic_DNA"/>
</dbReference>
<protein>
    <recommendedName>
        <fullName evidence="7">Rhodopsin domain-containing protein</fullName>
    </recommendedName>
</protein>
<keyword evidence="2 6" id="KW-0812">Transmembrane</keyword>
<dbReference type="PANTHER" id="PTHR33048:SF47">
    <property type="entry name" value="INTEGRAL MEMBRANE PROTEIN-RELATED"/>
    <property type="match status" value="1"/>
</dbReference>
<sequence length="267" mass="29708">MDVESRHADTLTSYQLEQIIKWLFIEEIFYMFTHWSIKQTFLLFYLRLSPSAVFRRCVIGTMVLNTAFTVNIITDLIILGLPISTVWKLQMSVRRKVAVLSVIGFGASSVLIALFRFILLHELGYTSDISYVLGKMVLVAVLEIEFAIIAVNLPPIKALWVKMTGGSSVGQSGRRFGSNGIKLSSLERDAGEVRRSKHVKPKPLPGSITQQVSSIMGSQEELGSCGQQEPSNGDIIVKKTVAVTTAMKSESDEDLIQERYNNYGSPK</sequence>
<comment type="subcellular location">
    <subcellularLocation>
        <location evidence="1">Membrane</location>
        <topology evidence="1">Multi-pass membrane protein</topology>
    </subcellularLocation>
</comment>
<evidence type="ECO:0000256" key="2">
    <source>
        <dbReference type="ARBA" id="ARBA00022692"/>
    </source>
</evidence>
<dbReference type="Proteomes" id="UP000774617">
    <property type="component" value="Unassembled WGS sequence"/>
</dbReference>
<evidence type="ECO:0000313" key="9">
    <source>
        <dbReference type="Proteomes" id="UP000774617"/>
    </source>
</evidence>
<evidence type="ECO:0000256" key="5">
    <source>
        <dbReference type="ARBA" id="ARBA00038359"/>
    </source>
</evidence>
<feature type="transmembrane region" description="Helical" evidence="6">
    <location>
        <begin position="131"/>
        <end position="153"/>
    </location>
</feature>
<dbReference type="InterPro" id="IPR049326">
    <property type="entry name" value="Rhodopsin_dom_fungi"/>
</dbReference>
<name>A0ABQ8G8F1_9PEZI</name>
<gene>
    <name evidence="8" type="ORF">B0J12DRAFT_741003</name>
</gene>
<keyword evidence="4 6" id="KW-0472">Membrane</keyword>
<reference evidence="8 9" key="1">
    <citation type="journal article" date="2021" name="Nat. Commun.">
        <title>Genetic determinants of endophytism in the Arabidopsis root mycobiome.</title>
        <authorList>
            <person name="Mesny F."/>
            <person name="Miyauchi S."/>
            <person name="Thiergart T."/>
            <person name="Pickel B."/>
            <person name="Atanasova L."/>
            <person name="Karlsson M."/>
            <person name="Huettel B."/>
            <person name="Barry K.W."/>
            <person name="Haridas S."/>
            <person name="Chen C."/>
            <person name="Bauer D."/>
            <person name="Andreopoulos W."/>
            <person name="Pangilinan J."/>
            <person name="LaButti K."/>
            <person name="Riley R."/>
            <person name="Lipzen A."/>
            <person name="Clum A."/>
            <person name="Drula E."/>
            <person name="Henrissat B."/>
            <person name="Kohler A."/>
            <person name="Grigoriev I.V."/>
            <person name="Martin F.M."/>
            <person name="Hacquard S."/>
        </authorList>
    </citation>
    <scope>NUCLEOTIDE SEQUENCE [LARGE SCALE GENOMIC DNA]</scope>
    <source>
        <strain evidence="8 9">MPI-SDFR-AT-0080</strain>
    </source>
</reference>
<evidence type="ECO:0000256" key="1">
    <source>
        <dbReference type="ARBA" id="ARBA00004141"/>
    </source>
</evidence>
<evidence type="ECO:0000313" key="8">
    <source>
        <dbReference type="EMBL" id="KAH7048264.1"/>
    </source>
</evidence>
<feature type="domain" description="Rhodopsin" evidence="7">
    <location>
        <begin position="69"/>
        <end position="161"/>
    </location>
</feature>
<evidence type="ECO:0000256" key="6">
    <source>
        <dbReference type="SAM" id="Phobius"/>
    </source>
</evidence>
<proteinExistence type="inferred from homology"/>
<keyword evidence="3 6" id="KW-1133">Transmembrane helix</keyword>